<protein>
    <submittedName>
        <fullName evidence="2">Uncharacterized protein</fullName>
    </submittedName>
</protein>
<feature type="compositionally biased region" description="Basic and acidic residues" evidence="1">
    <location>
        <begin position="285"/>
        <end position="295"/>
    </location>
</feature>
<gene>
    <name evidence="2" type="ORF">Cvel_22803</name>
</gene>
<name>A0A0G4GPL8_9ALVE</name>
<feature type="region of interest" description="Disordered" evidence="1">
    <location>
        <begin position="249"/>
        <end position="326"/>
    </location>
</feature>
<feature type="compositionally biased region" description="Pro residues" evidence="1">
    <location>
        <begin position="143"/>
        <end position="152"/>
    </location>
</feature>
<feature type="compositionally biased region" description="Low complexity" evidence="1">
    <location>
        <begin position="313"/>
        <end position="322"/>
    </location>
</feature>
<evidence type="ECO:0000313" key="2">
    <source>
        <dbReference type="EMBL" id="CEM32237.1"/>
    </source>
</evidence>
<feature type="compositionally biased region" description="Basic and acidic residues" evidence="1">
    <location>
        <begin position="80"/>
        <end position="89"/>
    </location>
</feature>
<sequence length="511" mass="54473">MLPSTFTRCAPTGPFSPLVFSTLANRVQEALCHMDKTVSHPPPKKAPTRVPDEPSVCLPLLGSPRALSLLTPNKSPQEGKGGKGDRDCSRTPPPDRTQGQQLEQESAPPHERATSSGSRPIVGDGGVPSQIPSSNSDTGCKQPDPPQAPPLSPKDRNSHYDMGVDSITKTEIGNLVKSLPSLAALGDPSRQLSSETLQGISSANDVLAALNIPRVHEHPPMLQQSPSAVSLSPECLAVSSVNVVPESNTVGIGGIPPSQSWVCDGHEEEGHEETSPLSALAARTHPFEVDPKDPHPCAGTPPNTETNKAQKRPSGSSSKSPSTLPVGVGMGYILQAGRHQDYGTAAGGLSASERRPQGEGVWGSLQEHTGSPSATTSPSGTEGQQQHRQQPGYRQPLQQQELSLLWAEGSEGDELAPLFRFLLTATMEIFMLALMKICVRWVNAEETAVEVQQLWANKLAEVEEEAGTEGRLVWQSNVGSILRGGAPLTRDFFVALFRRQVLQPQVAVETN</sequence>
<dbReference type="AlphaFoldDB" id="A0A0G4GPL8"/>
<feature type="compositionally biased region" description="Polar residues" evidence="1">
    <location>
        <begin position="130"/>
        <end position="139"/>
    </location>
</feature>
<proteinExistence type="predicted"/>
<feature type="region of interest" description="Disordered" evidence="1">
    <location>
        <begin position="344"/>
        <end position="393"/>
    </location>
</feature>
<dbReference type="EMBL" id="CDMZ01001416">
    <property type="protein sequence ID" value="CEM32237.1"/>
    <property type="molecule type" value="Genomic_DNA"/>
</dbReference>
<reference evidence="2" key="1">
    <citation type="submission" date="2014-11" db="EMBL/GenBank/DDBJ databases">
        <authorList>
            <person name="Otto D Thomas"/>
            <person name="Naeem Raeece"/>
        </authorList>
    </citation>
    <scope>NUCLEOTIDE SEQUENCE</scope>
</reference>
<organism evidence="2">
    <name type="scientific">Chromera velia CCMP2878</name>
    <dbReference type="NCBI Taxonomy" id="1169474"/>
    <lineage>
        <taxon>Eukaryota</taxon>
        <taxon>Sar</taxon>
        <taxon>Alveolata</taxon>
        <taxon>Colpodellida</taxon>
        <taxon>Chromeraceae</taxon>
        <taxon>Chromera</taxon>
    </lineage>
</organism>
<feature type="compositionally biased region" description="Basic and acidic residues" evidence="1">
    <location>
        <begin position="264"/>
        <end position="274"/>
    </location>
</feature>
<feature type="compositionally biased region" description="Low complexity" evidence="1">
    <location>
        <begin position="369"/>
        <end position="393"/>
    </location>
</feature>
<feature type="region of interest" description="Disordered" evidence="1">
    <location>
        <begin position="36"/>
        <end position="162"/>
    </location>
</feature>
<evidence type="ECO:0000256" key="1">
    <source>
        <dbReference type="SAM" id="MobiDB-lite"/>
    </source>
</evidence>
<dbReference type="VEuPathDB" id="CryptoDB:Cvel_22803"/>
<accession>A0A0G4GPL8</accession>